<feature type="signal peptide" evidence="1">
    <location>
        <begin position="1"/>
        <end position="34"/>
    </location>
</feature>
<feature type="chain" id="PRO_5015947192" evidence="1">
    <location>
        <begin position="35"/>
        <end position="807"/>
    </location>
</feature>
<keyword evidence="3" id="KW-1185">Reference proteome</keyword>
<protein>
    <submittedName>
        <fullName evidence="2">Uncharacterized protein</fullName>
    </submittedName>
</protein>
<gene>
    <name evidence="2" type="ORF">LX80_01539</name>
</gene>
<accession>A0A2W7SIY1</accession>
<reference evidence="2 3" key="1">
    <citation type="submission" date="2018-06" db="EMBL/GenBank/DDBJ databases">
        <title>Genomic Encyclopedia of Archaeal and Bacterial Type Strains, Phase II (KMG-II): from individual species to whole genera.</title>
        <authorList>
            <person name="Goeker M."/>
        </authorList>
    </citation>
    <scope>NUCLEOTIDE SEQUENCE [LARGE SCALE GENOMIC DNA]</scope>
    <source>
        <strain evidence="2 3">DSM 23241</strain>
    </source>
</reference>
<organism evidence="2 3">
    <name type="scientific">Hydrotalea sandarakina</name>
    <dbReference type="NCBI Taxonomy" id="1004304"/>
    <lineage>
        <taxon>Bacteria</taxon>
        <taxon>Pseudomonadati</taxon>
        <taxon>Bacteroidota</taxon>
        <taxon>Chitinophagia</taxon>
        <taxon>Chitinophagales</taxon>
        <taxon>Chitinophagaceae</taxon>
        <taxon>Hydrotalea</taxon>
    </lineage>
</organism>
<evidence type="ECO:0000313" key="2">
    <source>
        <dbReference type="EMBL" id="PZX62845.1"/>
    </source>
</evidence>
<sequence>MKQKTSRPSRPVFKPLQACMLLFIICCNFTAILAQDFKTGIQQIELNTYLRQPIANSLKLKEQFFEKFDENNVEKSNAASAITTYDNQYFFNYQKVNQQTGNGIAHKKIMDIYATPLGITNSLSGMKTPQIMQPQVGLFFPITSKKSADLIDAIASGAKLTKADASRIMNPGKSHWGVDVNFSNYNFTPQHLLDGYEQQVSSFAVTENTRKNWSLNSFVIGPAWQTTGTIFDVTLSAGPSLTIVQPAQFRQGDPVQNVLYQNYQVPANFNKQLWGAQGNVRLNWHPFQSFPLGFYLQAGYLWLPSNSFTVSQRDISKVNFNATPASIQTQLSNPQIAPFIEKTYTTPTQFFNTHVGLNFTINKQLNKPNSSYQQPNQVAVEPETKNVVKNKPEKVKTNNNQFIQFTNPNQESQQQENNFRIVLDAPKNNAVYKKQGAMPVFQWHVEGKAPEGAQYTIQIMQVNDRGEVMNAVAQSTVMPNQPYQLPANQINQMREAQTTSFYSWKVIETTTGTTSRNSSYSVQGASCGTIYDSMHIACNGWDPKTGLPTYSVTLCLRNEPTNNTAGCNATYTGIVSNSGGTISSINTLPLTITPNQTGCISFTYSPANLSQTNVSFTINGTWSDPLNNTVNILSQDSLPTCICHDCDQVRIQVGGQPQVNQQANDPHLYNISGMLSANVPIYAVEISVHSFSFTANPGGCAYVDSVEHDGMIVGNGTTINNTTAGLVFGNAPVGNANVFKDLKWIASSPISAGTMVPINLVVGLPAPANGNNASCCAINYTICFTIRVYYNSCRYCEKTVCLQLSNQ</sequence>
<proteinExistence type="predicted"/>
<name>A0A2W7SIY1_9BACT</name>
<dbReference type="Proteomes" id="UP000249720">
    <property type="component" value="Unassembled WGS sequence"/>
</dbReference>
<keyword evidence="1" id="KW-0732">Signal</keyword>
<comment type="caution">
    <text evidence="2">The sequence shown here is derived from an EMBL/GenBank/DDBJ whole genome shotgun (WGS) entry which is preliminary data.</text>
</comment>
<dbReference type="EMBL" id="QKZV01000004">
    <property type="protein sequence ID" value="PZX62845.1"/>
    <property type="molecule type" value="Genomic_DNA"/>
</dbReference>
<evidence type="ECO:0000313" key="3">
    <source>
        <dbReference type="Proteomes" id="UP000249720"/>
    </source>
</evidence>
<dbReference type="AlphaFoldDB" id="A0A2W7SIY1"/>
<evidence type="ECO:0000256" key="1">
    <source>
        <dbReference type="SAM" id="SignalP"/>
    </source>
</evidence>